<gene>
    <name evidence="1" type="primary">MFHAS1.2</name>
    <name evidence="1" type="ORF">GBF38_009397</name>
</gene>
<keyword evidence="2" id="KW-1185">Reference proteome</keyword>
<evidence type="ECO:0000313" key="1">
    <source>
        <dbReference type="EMBL" id="KAG8010402.1"/>
    </source>
</evidence>
<accession>A0ACB7F7B4</accession>
<dbReference type="Proteomes" id="UP000805704">
    <property type="component" value="Chromosome 15"/>
</dbReference>
<protein>
    <submittedName>
        <fullName evidence="1">Malignant fibrous histiocytoma-amplified sequence 1</fullName>
    </submittedName>
</protein>
<dbReference type="EMBL" id="CM024803">
    <property type="protein sequence ID" value="KAG8010402.1"/>
    <property type="molecule type" value="Genomic_DNA"/>
</dbReference>
<comment type="caution">
    <text evidence="1">The sequence shown here is derived from an EMBL/GenBank/DDBJ whole genome shotgun (WGS) entry which is preliminary data.</text>
</comment>
<sequence length="252" mass="28333">MPAMRSRKLRKQPAPAHPLLQDNQIILPEDIAEIEVLNLGNNSLQELPDGLGSTLNNLRILVLRRNKFTAVPRVVFELVQLVELDMSHNCLRSFSEGVGQLKGLRSCASATTKSSICQLRLERFQFLEELDISFNDLRDFPRTFSSLAKLRTLDADHNKLNQFPAEILALSELEELDCSGNKFETLPADIVKLRSVKILWLSSLHMSTLPDTFCQLQHLESLMLDGNNLTVLPPAFASSAKTQDDQSVLQRV</sequence>
<name>A0ACB7F7B4_NIBAL</name>
<reference evidence="1" key="1">
    <citation type="submission" date="2020-04" db="EMBL/GenBank/DDBJ databases">
        <title>A chromosome-scale assembly and high-density genetic map of the yellow drum (Nibea albiflora) genome.</title>
        <authorList>
            <person name="Xu D."/>
            <person name="Zhang W."/>
            <person name="Chen R."/>
            <person name="Tan P."/>
            <person name="Wang L."/>
            <person name="Song H."/>
            <person name="Tian L."/>
            <person name="Zhu Q."/>
            <person name="Wang B."/>
        </authorList>
    </citation>
    <scope>NUCLEOTIDE SEQUENCE</scope>
    <source>
        <strain evidence="1">ZJHYS-2018</strain>
    </source>
</reference>
<evidence type="ECO:0000313" key="2">
    <source>
        <dbReference type="Proteomes" id="UP000805704"/>
    </source>
</evidence>
<proteinExistence type="predicted"/>
<organism evidence="1 2">
    <name type="scientific">Nibea albiflora</name>
    <name type="common">Yellow drum</name>
    <name type="synonym">Corvina albiflora</name>
    <dbReference type="NCBI Taxonomy" id="240163"/>
    <lineage>
        <taxon>Eukaryota</taxon>
        <taxon>Metazoa</taxon>
        <taxon>Chordata</taxon>
        <taxon>Craniata</taxon>
        <taxon>Vertebrata</taxon>
        <taxon>Euteleostomi</taxon>
        <taxon>Actinopterygii</taxon>
        <taxon>Neopterygii</taxon>
        <taxon>Teleostei</taxon>
        <taxon>Neoteleostei</taxon>
        <taxon>Acanthomorphata</taxon>
        <taxon>Eupercaria</taxon>
        <taxon>Sciaenidae</taxon>
        <taxon>Nibea</taxon>
    </lineage>
</organism>